<keyword evidence="10 18" id="KW-0560">Oxidoreductase</keyword>
<comment type="catalytic activity">
    <reaction evidence="13">
        <text>5,6-dihydrouridine(47) in tRNA + NAD(+) = uridine(47) in tRNA + NADH + H(+)</text>
        <dbReference type="Rhea" id="RHEA:53364"/>
        <dbReference type="Rhea" id="RHEA-COMP:13539"/>
        <dbReference type="Rhea" id="RHEA-COMP:13540"/>
        <dbReference type="ChEBI" id="CHEBI:15378"/>
        <dbReference type="ChEBI" id="CHEBI:57540"/>
        <dbReference type="ChEBI" id="CHEBI:57945"/>
        <dbReference type="ChEBI" id="CHEBI:65315"/>
        <dbReference type="ChEBI" id="CHEBI:74443"/>
        <dbReference type="EC" id="1.3.1.89"/>
    </reaction>
    <physiologicalReaction direction="right-to-left" evidence="13">
        <dbReference type="Rhea" id="RHEA:53366"/>
    </physiologicalReaction>
</comment>
<feature type="compositionally biased region" description="Basic and acidic residues" evidence="19">
    <location>
        <begin position="113"/>
        <end position="127"/>
    </location>
</feature>
<keyword evidence="11 18" id="KW-0520">NAD</keyword>
<reference evidence="22" key="1">
    <citation type="submission" date="2024-06" db="EMBL/GenBank/DDBJ databases">
        <title>Draft Genome Sequences of Epichloe bromicola Strains Isolated from Elymus ciliaris.</title>
        <authorList>
            <consortium name="Epichloe bromicola genome sequencing consortium"/>
            <person name="Miura A."/>
            <person name="Imano S."/>
            <person name="Ashida A."/>
            <person name="Sato I."/>
            <person name="Chiba S."/>
            <person name="Tanaka A."/>
            <person name="Camagna M."/>
            <person name="Takemoto D."/>
        </authorList>
    </citation>
    <scope>NUCLEOTIDE SEQUENCE [LARGE SCALE GENOMIC DNA]</scope>
    <source>
        <strain evidence="22">DP</strain>
    </source>
</reference>
<dbReference type="InterPro" id="IPR000571">
    <property type="entry name" value="Znf_CCCH"/>
</dbReference>
<feature type="compositionally biased region" description="Basic and acidic residues" evidence="19">
    <location>
        <begin position="48"/>
        <end position="67"/>
    </location>
</feature>
<dbReference type="PROSITE" id="PS01136">
    <property type="entry name" value="UPF0034"/>
    <property type="match status" value="1"/>
</dbReference>
<feature type="region of interest" description="Disordered" evidence="19">
    <location>
        <begin position="1"/>
        <end position="191"/>
    </location>
</feature>
<evidence type="ECO:0000313" key="21">
    <source>
        <dbReference type="EMBL" id="GAB0131904.1"/>
    </source>
</evidence>
<dbReference type="InterPro" id="IPR013785">
    <property type="entry name" value="Aldolase_TIM"/>
</dbReference>
<evidence type="ECO:0000256" key="18">
    <source>
        <dbReference type="RuleBase" id="RU291113"/>
    </source>
</evidence>
<evidence type="ECO:0000256" key="12">
    <source>
        <dbReference type="ARBA" id="ARBA00045934"/>
    </source>
</evidence>
<evidence type="ECO:0000256" key="15">
    <source>
        <dbReference type="ARBA" id="ARBA00049447"/>
    </source>
</evidence>
<feature type="compositionally biased region" description="Basic residues" evidence="19">
    <location>
        <begin position="168"/>
        <end position="180"/>
    </location>
</feature>
<dbReference type="PANTHER" id="PTHR45846:SF1">
    <property type="entry name" value="TRNA-DIHYDROURIDINE(47) SYNTHASE [NAD(P)(+)]-LIKE"/>
    <property type="match status" value="1"/>
</dbReference>
<comment type="catalytic activity">
    <reaction evidence="14">
        <text>a 5,6-dihydrouridine in mRNA + NAD(+) = a uridine in mRNA + NADH + H(+)</text>
        <dbReference type="Rhea" id="RHEA:69851"/>
        <dbReference type="Rhea" id="RHEA-COMP:14658"/>
        <dbReference type="Rhea" id="RHEA-COMP:17789"/>
        <dbReference type="ChEBI" id="CHEBI:15378"/>
        <dbReference type="ChEBI" id="CHEBI:57540"/>
        <dbReference type="ChEBI" id="CHEBI:57945"/>
        <dbReference type="ChEBI" id="CHEBI:65315"/>
        <dbReference type="ChEBI" id="CHEBI:74443"/>
    </reaction>
    <physiologicalReaction direction="right-to-left" evidence="14">
        <dbReference type="Rhea" id="RHEA:69853"/>
    </physiologicalReaction>
</comment>
<feature type="compositionally biased region" description="Low complexity" evidence="19">
    <location>
        <begin position="102"/>
        <end position="111"/>
    </location>
</feature>
<protein>
    <recommendedName>
        <fullName evidence="3 18">tRNA-dihydrouridine(47) synthase [NAD(P)(+)]</fullName>
        <ecNumber evidence="2 18">1.3.1.89</ecNumber>
    </recommendedName>
    <alternativeName>
        <fullName evidence="18">tRNA-dihydrouridine synthase 3</fullName>
    </alternativeName>
</protein>
<evidence type="ECO:0000256" key="14">
    <source>
        <dbReference type="ARBA" id="ARBA00048342"/>
    </source>
</evidence>
<feature type="compositionally biased region" description="Basic and acidic residues" evidence="19">
    <location>
        <begin position="155"/>
        <end position="167"/>
    </location>
</feature>
<evidence type="ECO:0000256" key="7">
    <source>
        <dbReference type="ARBA" id="ARBA00022694"/>
    </source>
</evidence>
<evidence type="ECO:0000256" key="6">
    <source>
        <dbReference type="ARBA" id="ARBA00022664"/>
    </source>
</evidence>
<comment type="caution">
    <text evidence="21">The sequence shown here is derived from an EMBL/GenBank/DDBJ whole genome shotgun (WGS) entry which is preliminary data.</text>
</comment>
<comment type="function">
    <text evidence="12">Catalyzes the synthesis of dihydrouridine, a modified base found in the D-loop of most tRNAs. Specifically modifies U47 in cytoplasmic tRNAs. Catalyzes the synthesis of dihydrouridine in some mRNAs, thereby affecting their translation.</text>
</comment>
<keyword evidence="22" id="KW-1185">Reference proteome</keyword>
<proteinExistence type="inferred from homology"/>
<keyword evidence="5 18" id="KW-0288">FMN</keyword>
<feature type="zinc finger region" description="C3H1-type" evidence="17">
    <location>
        <begin position="191"/>
        <end position="224"/>
    </location>
</feature>
<dbReference type="Pfam" id="PF01207">
    <property type="entry name" value="Dus"/>
    <property type="match status" value="2"/>
</dbReference>
<dbReference type="Gene3D" id="4.10.1000.10">
    <property type="entry name" value="Zinc finger, CCCH-type"/>
    <property type="match status" value="1"/>
</dbReference>
<evidence type="ECO:0000259" key="20">
    <source>
        <dbReference type="PROSITE" id="PS50103"/>
    </source>
</evidence>
<keyword evidence="7 18" id="KW-0819">tRNA processing</keyword>
<comment type="catalytic activity">
    <reaction evidence="15">
        <text>a 5,6-dihydrouridine in mRNA + NADP(+) = a uridine in mRNA + NADPH + H(+)</text>
        <dbReference type="Rhea" id="RHEA:69855"/>
        <dbReference type="Rhea" id="RHEA-COMP:14658"/>
        <dbReference type="Rhea" id="RHEA-COMP:17789"/>
        <dbReference type="ChEBI" id="CHEBI:15378"/>
        <dbReference type="ChEBI" id="CHEBI:57783"/>
        <dbReference type="ChEBI" id="CHEBI:58349"/>
        <dbReference type="ChEBI" id="CHEBI:65315"/>
        <dbReference type="ChEBI" id="CHEBI:74443"/>
    </reaction>
    <physiologicalReaction direction="right-to-left" evidence="15">
        <dbReference type="Rhea" id="RHEA:69857"/>
    </physiologicalReaction>
</comment>
<dbReference type="Gene3D" id="3.20.20.70">
    <property type="entry name" value="Aldolase class I"/>
    <property type="match status" value="1"/>
</dbReference>
<keyword evidence="17 18" id="KW-0479">Metal-binding</keyword>
<dbReference type="Pfam" id="PF25585">
    <property type="entry name" value="zf-CCCH_DUS3L"/>
    <property type="match status" value="2"/>
</dbReference>
<evidence type="ECO:0000313" key="22">
    <source>
        <dbReference type="Proteomes" id="UP001562357"/>
    </source>
</evidence>
<dbReference type="EMBL" id="BAAFGZ010000006">
    <property type="protein sequence ID" value="GAB0131904.1"/>
    <property type="molecule type" value="Genomic_DNA"/>
</dbReference>
<evidence type="ECO:0000256" key="9">
    <source>
        <dbReference type="ARBA" id="ARBA00022857"/>
    </source>
</evidence>
<evidence type="ECO:0000256" key="10">
    <source>
        <dbReference type="ARBA" id="ARBA00023002"/>
    </source>
</evidence>
<keyword evidence="8 17" id="KW-0863">Zinc-finger</keyword>
<comment type="catalytic activity">
    <reaction evidence="16">
        <text>5,6-dihydrouridine(47) in tRNA + NADP(+) = uridine(47) in tRNA + NADPH + H(+)</text>
        <dbReference type="Rhea" id="RHEA:53360"/>
        <dbReference type="Rhea" id="RHEA-COMP:13539"/>
        <dbReference type="Rhea" id="RHEA-COMP:13540"/>
        <dbReference type="ChEBI" id="CHEBI:15378"/>
        <dbReference type="ChEBI" id="CHEBI:57783"/>
        <dbReference type="ChEBI" id="CHEBI:58349"/>
        <dbReference type="ChEBI" id="CHEBI:65315"/>
        <dbReference type="ChEBI" id="CHEBI:74443"/>
        <dbReference type="EC" id="1.3.1.89"/>
    </reaction>
    <physiologicalReaction direction="right-to-left" evidence="16">
        <dbReference type="Rhea" id="RHEA:53362"/>
    </physiologicalReaction>
</comment>
<evidence type="ECO:0000256" key="8">
    <source>
        <dbReference type="ARBA" id="ARBA00022771"/>
    </source>
</evidence>
<dbReference type="PROSITE" id="PS50103">
    <property type="entry name" value="ZF_C3H1"/>
    <property type="match status" value="1"/>
</dbReference>
<dbReference type="InterPro" id="IPR035587">
    <property type="entry name" value="DUS-like_FMN-bd"/>
</dbReference>
<evidence type="ECO:0000256" key="2">
    <source>
        <dbReference type="ARBA" id="ARBA00012376"/>
    </source>
</evidence>
<evidence type="ECO:0000256" key="4">
    <source>
        <dbReference type="ARBA" id="ARBA00022630"/>
    </source>
</evidence>
<gene>
    <name evidence="21" type="primary">g358</name>
    <name evidence="21" type="ORF">EsDP_00000358</name>
</gene>
<feature type="compositionally biased region" description="Polar residues" evidence="19">
    <location>
        <begin position="72"/>
        <end position="88"/>
    </location>
</feature>
<sequence>MADNGDTKMAGQDQALSAQPGSGPAALAKGYNKFDAPMPTDLANPLSHENDGSHSEERAAKRPRMDDPAGSNDVSNGQKASENSSNSQHADENRNGNGNGNGEAPPAGTNGTVDRRAGLAPIKKEYIIEVSTNRNSKSDNVDDDAAEGRGGNTGDARDSREDRDGGPRGKKGKKEKRRKGQNTERSFGSSRDAIQLCNSRALYSEFSPHECKYGDKCRMSHDVRKYLEDGRRGDVEAFDGKCPVFEQYGTCFSGWKCRFVRSHMKEVEHEDGRKELVLIDKSNEKKFAGEDGTKGVKVSGGDGTDERRPGVYNNVDMSIKIELNRKRIDFTKADEYIKWMNDEANINNEFHQRRKDQSTESIDDIRARYVDPPFKPSEKRRLYFGPETPALAPLTTQGNLPFRRLCVEMGCELTYSEMAMSMPLLQGTKADWTLLRAHESEVSPPAFKPSETNFVFDDYDHSRDIRFGAQISGNQLWIVTKAADALNRFCPNLRLIDLNCGCPIDMVFKSGGGSALLEAQGKLERMIRGMNAMSGEIPITAKIRTGVKSSRPTAPSVIGKLAFGSREHRERLGAPGCAAITLHGRSREQRYTKRADWSYIGECAALIKTYNEQKDALTDTAAEPDPSTLPNSKDGRLYFLGNGDCYSHIEYQEHVEKARVDTVMIGRGALIKPWLFEEIGKAQYLDKSATERLTYIEKFVRYGLDVWGSDEVGVGLTRRFLLEWLSFAHRYIPIGLLEYLPPSLNDRPPAYVGRNELETLMASGNYKDWIKITEMYLGPVHPGFEFQPKHRSNAYEAEG</sequence>
<evidence type="ECO:0000256" key="11">
    <source>
        <dbReference type="ARBA" id="ARBA00023027"/>
    </source>
</evidence>
<keyword evidence="17 18" id="KW-0862">Zinc</keyword>
<dbReference type="PANTHER" id="PTHR45846">
    <property type="entry name" value="TRNA-DIHYDROURIDINE(47) SYNTHASE [NAD(P)(+)]-LIKE"/>
    <property type="match status" value="1"/>
</dbReference>
<evidence type="ECO:0000256" key="1">
    <source>
        <dbReference type="ARBA" id="ARBA00001917"/>
    </source>
</evidence>
<name>A0ABQ0CEN5_9HYPO</name>
<feature type="domain" description="C3H1-type" evidence="20">
    <location>
        <begin position="191"/>
        <end position="224"/>
    </location>
</feature>
<keyword evidence="4 18" id="KW-0285">Flavoprotein</keyword>
<organism evidence="21 22">
    <name type="scientific">Epichloe bromicola</name>
    <dbReference type="NCBI Taxonomy" id="79588"/>
    <lineage>
        <taxon>Eukaryota</taxon>
        <taxon>Fungi</taxon>
        <taxon>Dikarya</taxon>
        <taxon>Ascomycota</taxon>
        <taxon>Pezizomycotina</taxon>
        <taxon>Sordariomycetes</taxon>
        <taxon>Hypocreomycetidae</taxon>
        <taxon>Hypocreales</taxon>
        <taxon>Clavicipitaceae</taxon>
        <taxon>Epichloe</taxon>
    </lineage>
</organism>
<dbReference type="InterPro" id="IPR018517">
    <property type="entry name" value="tRNA_hU_synthase_CS"/>
</dbReference>
<evidence type="ECO:0000256" key="5">
    <source>
        <dbReference type="ARBA" id="ARBA00022643"/>
    </source>
</evidence>
<keyword evidence="9 18" id="KW-0521">NADP</keyword>
<dbReference type="CDD" id="cd02801">
    <property type="entry name" value="DUS_like_FMN"/>
    <property type="match status" value="1"/>
</dbReference>
<dbReference type="SUPFAM" id="SSF51395">
    <property type="entry name" value="FMN-linked oxidoreductases"/>
    <property type="match status" value="1"/>
</dbReference>
<evidence type="ECO:0000256" key="19">
    <source>
        <dbReference type="SAM" id="MobiDB-lite"/>
    </source>
</evidence>
<evidence type="ECO:0000256" key="3">
    <source>
        <dbReference type="ARBA" id="ARBA00022143"/>
    </source>
</evidence>
<keyword evidence="6" id="KW-0507">mRNA processing</keyword>
<comment type="cofactor">
    <cofactor evidence="1 18">
        <name>FMN</name>
        <dbReference type="ChEBI" id="CHEBI:58210"/>
    </cofactor>
</comment>
<accession>A0ABQ0CEN5</accession>
<dbReference type="EC" id="1.3.1.89" evidence="2 18"/>
<comment type="similarity">
    <text evidence="18">Belongs to the dus family. Dus3 subfamily.</text>
</comment>
<evidence type="ECO:0000256" key="16">
    <source>
        <dbReference type="ARBA" id="ARBA00049513"/>
    </source>
</evidence>
<feature type="region of interest" description="Disordered" evidence="19">
    <location>
        <begin position="290"/>
        <end position="309"/>
    </location>
</feature>
<dbReference type="Proteomes" id="UP001562357">
    <property type="component" value="Unassembled WGS sequence"/>
</dbReference>
<evidence type="ECO:0000256" key="17">
    <source>
        <dbReference type="PROSITE-ProRule" id="PRU00723"/>
    </source>
</evidence>
<evidence type="ECO:0000256" key="13">
    <source>
        <dbReference type="ARBA" id="ARBA00048266"/>
    </source>
</evidence>